<organism evidence="1 2">
    <name type="scientific">Candidatus Acididesulfobacter diazotrophicus</name>
    <dbReference type="NCBI Taxonomy" id="2597226"/>
    <lineage>
        <taxon>Bacteria</taxon>
        <taxon>Deltaproteobacteria</taxon>
        <taxon>Candidatus Acidulodesulfobacterales</taxon>
        <taxon>Candidatus Acididesulfobacter</taxon>
    </lineage>
</organism>
<dbReference type="AlphaFoldDB" id="A0A519BJQ6"/>
<accession>A0A519BJQ6</accession>
<evidence type="ECO:0000313" key="2">
    <source>
        <dbReference type="Proteomes" id="UP000319296"/>
    </source>
</evidence>
<proteinExistence type="predicted"/>
<reference evidence="1 2" key="1">
    <citation type="journal article" date="2019" name="ISME J.">
        <title>Insights into ecological role of a new deltaproteobacterial order Candidatus Acidulodesulfobacterales by metagenomics and metatranscriptomics.</title>
        <authorList>
            <person name="Tan S."/>
            <person name="Liu J."/>
            <person name="Fang Y."/>
            <person name="Hedlund B.P."/>
            <person name="Lian Z.H."/>
            <person name="Huang L.Y."/>
            <person name="Li J.T."/>
            <person name="Huang L.N."/>
            <person name="Li W.J."/>
            <person name="Jiang H.C."/>
            <person name="Dong H.L."/>
            <person name="Shu W.S."/>
        </authorList>
    </citation>
    <scope>NUCLEOTIDE SEQUENCE [LARGE SCALE GENOMIC DNA]</scope>
    <source>
        <strain evidence="1">AP1</strain>
    </source>
</reference>
<dbReference type="EMBL" id="SGBB01000039">
    <property type="protein sequence ID" value="RZD17497.1"/>
    <property type="molecule type" value="Genomic_DNA"/>
</dbReference>
<gene>
    <name evidence="1" type="ORF">EVG15_10835</name>
</gene>
<dbReference type="Gene3D" id="1.20.120.330">
    <property type="entry name" value="Nucleotidyltransferases domain 2"/>
    <property type="match status" value="1"/>
</dbReference>
<name>A0A519BJQ6_9DELT</name>
<evidence type="ECO:0000313" key="1">
    <source>
        <dbReference type="EMBL" id="RZD17497.1"/>
    </source>
</evidence>
<dbReference type="Proteomes" id="UP000319296">
    <property type="component" value="Unassembled WGS sequence"/>
</dbReference>
<sequence length="152" mass="18178">MLKDTMQTLNMHFKRAETAYRAIMSWEDISVNILENYDKIMVVDSFIFRLIKIQDLMGDKLFKNLLKAIEEYKEEMSVLDILDKLEKLSIIDDANQWVEFRKIRNILTHEYPFNEEEMINGLKSGLTAFIDIKNIYFKIIKYIEKKKLIKNS</sequence>
<comment type="caution">
    <text evidence="1">The sequence shown here is derived from an EMBL/GenBank/DDBJ whole genome shotgun (WGS) entry which is preliminary data.</text>
</comment>
<evidence type="ECO:0008006" key="3">
    <source>
        <dbReference type="Google" id="ProtNLM"/>
    </source>
</evidence>
<dbReference type="SUPFAM" id="SSF81593">
    <property type="entry name" value="Nucleotidyltransferase substrate binding subunit/domain"/>
    <property type="match status" value="1"/>
</dbReference>
<protein>
    <recommendedName>
        <fullName evidence="3">DUF86 domain-containing protein</fullName>
    </recommendedName>
</protein>